<dbReference type="AlphaFoldDB" id="X1VU82"/>
<name>X1VU82_9ZZZZ</name>
<sequence length="125" mass="14579">MKIGSVLPEKHWRSGKKRGEKQMNDTEKRLRTYRALTTNPEWIEILQDALALQEREEAEYAVREYSWLGFEWFEVHANPQTLKKMVTLKLLNITFSSHSATHYKIADPPLLREAIQAMSEPAPLV</sequence>
<organism evidence="1">
    <name type="scientific">marine sediment metagenome</name>
    <dbReference type="NCBI Taxonomy" id="412755"/>
    <lineage>
        <taxon>unclassified sequences</taxon>
        <taxon>metagenomes</taxon>
        <taxon>ecological metagenomes</taxon>
    </lineage>
</organism>
<proteinExistence type="predicted"/>
<dbReference type="EMBL" id="BARW01028510">
    <property type="protein sequence ID" value="GAJ13715.1"/>
    <property type="molecule type" value="Genomic_DNA"/>
</dbReference>
<accession>X1VU82</accession>
<protein>
    <submittedName>
        <fullName evidence="1">Uncharacterized protein</fullName>
    </submittedName>
</protein>
<feature type="non-terminal residue" evidence="1">
    <location>
        <position position="125"/>
    </location>
</feature>
<gene>
    <name evidence="1" type="ORF">S12H4_46017</name>
</gene>
<comment type="caution">
    <text evidence="1">The sequence shown here is derived from an EMBL/GenBank/DDBJ whole genome shotgun (WGS) entry which is preliminary data.</text>
</comment>
<reference evidence="1" key="1">
    <citation type="journal article" date="2014" name="Front. Microbiol.">
        <title>High frequency of phylogenetically diverse reductive dehalogenase-homologous genes in deep subseafloor sedimentary metagenomes.</title>
        <authorList>
            <person name="Kawai M."/>
            <person name="Futagami T."/>
            <person name="Toyoda A."/>
            <person name="Takaki Y."/>
            <person name="Nishi S."/>
            <person name="Hori S."/>
            <person name="Arai W."/>
            <person name="Tsubouchi T."/>
            <person name="Morono Y."/>
            <person name="Uchiyama I."/>
            <person name="Ito T."/>
            <person name="Fujiyama A."/>
            <person name="Inagaki F."/>
            <person name="Takami H."/>
        </authorList>
    </citation>
    <scope>NUCLEOTIDE SEQUENCE</scope>
    <source>
        <strain evidence="1">Expedition CK06-06</strain>
    </source>
</reference>
<evidence type="ECO:0000313" key="1">
    <source>
        <dbReference type="EMBL" id="GAJ13715.1"/>
    </source>
</evidence>